<dbReference type="InterPro" id="IPR020843">
    <property type="entry name" value="ER"/>
</dbReference>
<dbReference type="SMART" id="SM00829">
    <property type="entry name" value="PKS_ER"/>
    <property type="match status" value="1"/>
</dbReference>
<organism evidence="3 4">
    <name type="scientific">Pseudonocardia ammonioxydans</name>
    <dbReference type="NCBI Taxonomy" id="260086"/>
    <lineage>
        <taxon>Bacteria</taxon>
        <taxon>Bacillati</taxon>
        <taxon>Actinomycetota</taxon>
        <taxon>Actinomycetes</taxon>
        <taxon>Pseudonocardiales</taxon>
        <taxon>Pseudonocardiaceae</taxon>
        <taxon>Pseudonocardia</taxon>
    </lineage>
</organism>
<evidence type="ECO:0000313" key="3">
    <source>
        <dbReference type="EMBL" id="SFM87785.1"/>
    </source>
</evidence>
<name>A0A1I4UFT3_PSUAM</name>
<dbReference type="CDD" id="cd05289">
    <property type="entry name" value="MDR_like_2"/>
    <property type="match status" value="1"/>
</dbReference>
<protein>
    <submittedName>
        <fullName evidence="3">NADPH:quinone reductase</fullName>
    </submittedName>
</protein>
<proteinExistence type="predicted"/>
<evidence type="ECO:0000313" key="4">
    <source>
        <dbReference type="Proteomes" id="UP000199614"/>
    </source>
</evidence>
<accession>A0A1I4UFT3</accession>
<dbReference type="OrthoDB" id="9787435at2"/>
<dbReference type="Gene3D" id="3.90.180.10">
    <property type="entry name" value="Medium-chain alcohol dehydrogenases, catalytic domain"/>
    <property type="match status" value="1"/>
</dbReference>
<keyword evidence="4" id="KW-1185">Reference proteome</keyword>
<dbReference type="EMBL" id="FOUY01000004">
    <property type="protein sequence ID" value="SFM87785.1"/>
    <property type="molecule type" value="Genomic_DNA"/>
</dbReference>
<evidence type="ECO:0000256" key="1">
    <source>
        <dbReference type="ARBA" id="ARBA00022857"/>
    </source>
</evidence>
<dbReference type="SUPFAM" id="SSF51735">
    <property type="entry name" value="NAD(P)-binding Rossmann-fold domains"/>
    <property type="match status" value="1"/>
</dbReference>
<dbReference type="Pfam" id="PF13602">
    <property type="entry name" value="ADH_zinc_N_2"/>
    <property type="match status" value="1"/>
</dbReference>
<dbReference type="InterPro" id="IPR013154">
    <property type="entry name" value="ADH-like_N"/>
</dbReference>
<dbReference type="SUPFAM" id="SSF50129">
    <property type="entry name" value="GroES-like"/>
    <property type="match status" value="1"/>
</dbReference>
<dbReference type="InterPro" id="IPR051603">
    <property type="entry name" value="Zinc-ADH_QOR/CCCR"/>
</dbReference>
<dbReference type="PANTHER" id="PTHR44154">
    <property type="entry name" value="QUINONE OXIDOREDUCTASE"/>
    <property type="match status" value="1"/>
</dbReference>
<dbReference type="InterPro" id="IPR036291">
    <property type="entry name" value="NAD(P)-bd_dom_sf"/>
</dbReference>
<dbReference type="AlphaFoldDB" id="A0A1I4UFT3"/>
<gene>
    <name evidence="3" type="ORF">SAMN05216207_100470</name>
</gene>
<dbReference type="Pfam" id="PF08240">
    <property type="entry name" value="ADH_N"/>
    <property type="match status" value="1"/>
</dbReference>
<dbReference type="PANTHER" id="PTHR44154:SF1">
    <property type="entry name" value="QUINONE OXIDOREDUCTASE"/>
    <property type="match status" value="1"/>
</dbReference>
<dbReference type="RefSeq" id="WP_093338690.1">
    <property type="nucleotide sequence ID" value="NZ_FOUY01000004.1"/>
</dbReference>
<reference evidence="3 4" key="1">
    <citation type="submission" date="2016-10" db="EMBL/GenBank/DDBJ databases">
        <authorList>
            <person name="de Groot N.N."/>
        </authorList>
    </citation>
    <scope>NUCLEOTIDE SEQUENCE [LARGE SCALE GENOMIC DNA]</scope>
    <source>
        <strain evidence="3 4">CGMCC 4.1877</strain>
    </source>
</reference>
<dbReference type="InterPro" id="IPR011032">
    <property type="entry name" value="GroES-like_sf"/>
</dbReference>
<dbReference type="STRING" id="260086.SAMN05216207_100470"/>
<sequence length="306" mass="31256">MRAIGFTTHGGPDVLEVLELPEPHAGPGEVRVRVSAAAVNPTDTVQRARPLQKVDPPWVPGMDIAGVVDEAGDGSPVAVGERVMAIVVPGGAHGAYAEHVVVPAGSVVPLPEGVDETAASTLPMNALTAWLALDELAVPRGGTVAVTGAAGAFGGYTVQLALARGLRVVADAAESDRELVDGLGAHVVLPRGDGFADSVRGAVPDGVDGLADGSVQGDVLLPAVRDGGRIATVRGHRGAEERGIAWHPVWVRTIAEDREKLLAVRDLASSGALTPRVAGTWPAEKAADAHRALEAGGQRGRGVLLF</sequence>
<evidence type="ECO:0000259" key="2">
    <source>
        <dbReference type="SMART" id="SM00829"/>
    </source>
</evidence>
<dbReference type="Proteomes" id="UP000199614">
    <property type="component" value="Unassembled WGS sequence"/>
</dbReference>
<dbReference type="Gene3D" id="3.40.50.720">
    <property type="entry name" value="NAD(P)-binding Rossmann-like Domain"/>
    <property type="match status" value="1"/>
</dbReference>
<dbReference type="GO" id="GO:0016491">
    <property type="term" value="F:oxidoreductase activity"/>
    <property type="evidence" value="ECO:0007669"/>
    <property type="project" value="InterPro"/>
</dbReference>
<keyword evidence="1" id="KW-0521">NADP</keyword>
<feature type="domain" description="Enoyl reductase (ER)" evidence="2">
    <location>
        <begin position="10"/>
        <end position="304"/>
    </location>
</feature>